<dbReference type="Pfam" id="PF12833">
    <property type="entry name" value="HTH_18"/>
    <property type="match status" value="1"/>
</dbReference>
<gene>
    <name evidence="5" type="ORF">Ldro_2255</name>
</gene>
<dbReference type="InterPro" id="IPR018060">
    <property type="entry name" value="HTH_AraC"/>
</dbReference>
<dbReference type="Gene3D" id="3.20.80.10">
    <property type="entry name" value="Regulatory factor, effector binding domain"/>
    <property type="match status" value="1"/>
</dbReference>
<dbReference type="PRINTS" id="PR00032">
    <property type="entry name" value="HTHARAC"/>
</dbReference>
<dbReference type="InterPro" id="IPR020449">
    <property type="entry name" value="Tscrpt_reg_AraC-type_HTH"/>
</dbReference>
<evidence type="ECO:0000256" key="3">
    <source>
        <dbReference type="ARBA" id="ARBA00023163"/>
    </source>
</evidence>
<accession>A0A0W0SR83</accession>
<dbReference type="AlphaFoldDB" id="A0A0W0SR83"/>
<dbReference type="PROSITE" id="PS01124">
    <property type="entry name" value="HTH_ARAC_FAMILY_2"/>
    <property type="match status" value="1"/>
</dbReference>
<protein>
    <submittedName>
        <fullName evidence="5">AraC family transcriptional regulator</fullName>
    </submittedName>
</protein>
<dbReference type="SUPFAM" id="SSF55136">
    <property type="entry name" value="Probable bacterial effector-binding domain"/>
    <property type="match status" value="1"/>
</dbReference>
<dbReference type="GO" id="GO:0043565">
    <property type="term" value="F:sequence-specific DNA binding"/>
    <property type="evidence" value="ECO:0007669"/>
    <property type="project" value="InterPro"/>
</dbReference>
<keyword evidence="2" id="KW-0238">DNA-binding</keyword>
<dbReference type="PROSITE" id="PS00041">
    <property type="entry name" value="HTH_ARAC_FAMILY_1"/>
    <property type="match status" value="1"/>
</dbReference>
<dbReference type="Gene3D" id="1.10.10.60">
    <property type="entry name" value="Homeodomain-like"/>
    <property type="match status" value="2"/>
</dbReference>
<dbReference type="PANTHER" id="PTHR40055">
    <property type="entry name" value="TRANSCRIPTIONAL REGULATOR YGIV-RELATED"/>
    <property type="match status" value="1"/>
</dbReference>
<dbReference type="SMART" id="SM00342">
    <property type="entry name" value="HTH_ARAC"/>
    <property type="match status" value="1"/>
</dbReference>
<dbReference type="STRING" id="1212489.Ldro_2255"/>
<dbReference type="EMBL" id="LNXY01000027">
    <property type="protein sequence ID" value="KTC85930.1"/>
    <property type="molecule type" value="Genomic_DNA"/>
</dbReference>
<dbReference type="PANTHER" id="PTHR40055:SF1">
    <property type="entry name" value="TRANSCRIPTIONAL REGULATOR YGIV-RELATED"/>
    <property type="match status" value="1"/>
</dbReference>
<dbReference type="OrthoDB" id="282744at2"/>
<reference evidence="5 6" key="1">
    <citation type="submission" date="2015-11" db="EMBL/GenBank/DDBJ databases">
        <title>Genomic analysis of 38 Legionella species identifies large and diverse effector repertoires.</title>
        <authorList>
            <person name="Burstein D."/>
            <person name="Amaro F."/>
            <person name="Zusman T."/>
            <person name="Lifshitz Z."/>
            <person name="Cohen O."/>
            <person name="Gilbert J.A."/>
            <person name="Pupko T."/>
            <person name="Shuman H.A."/>
            <person name="Segal G."/>
        </authorList>
    </citation>
    <scope>NUCLEOTIDE SEQUENCE [LARGE SCALE GENOMIC DNA]</scope>
    <source>
        <strain evidence="5 6">ATCC 700990</strain>
    </source>
</reference>
<sequence>MNYEHQLEKVIAFIGKHLDEKLTLSQLSDLACFSKYHFHRLFTVYTGLSLQQYIRWLRLKRAAHQLLINRDKTIIEIAVNAGFESHEAFARAFKQSCGMSPKAFRLHSNWQLWEKQPYCLPKQGEIMMKVLIKNMDAKRLAAVEHRGSPEKLQSSVNKLINWAKSQAMNLKPKAGESFGFAYDDPKTTLPADFRFDLAIKVPEQLKLEGEVIEKRLPAGRYAVAVHKGSRDLIGDTVYGLYRDWLPKSGEELGDLPCIFCYYNFDHEVAETELLTECWLLLK</sequence>
<dbReference type="SUPFAM" id="SSF46689">
    <property type="entry name" value="Homeodomain-like"/>
    <property type="match status" value="2"/>
</dbReference>
<dbReference type="InterPro" id="IPR011256">
    <property type="entry name" value="Reg_factor_effector_dom_sf"/>
</dbReference>
<keyword evidence="6" id="KW-1185">Reference proteome</keyword>
<dbReference type="InterPro" id="IPR018062">
    <property type="entry name" value="HTH_AraC-typ_CS"/>
</dbReference>
<dbReference type="InterPro" id="IPR029442">
    <property type="entry name" value="GyrI-like"/>
</dbReference>
<evidence type="ECO:0000256" key="1">
    <source>
        <dbReference type="ARBA" id="ARBA00023015"/>
    </source>
</evidence>
<keyword evidence="3" id="KW-0804">Transcription</keyword>
<dbReference type="GO" id="GO:0003700">
    <property type="term" value="F:DNA-binding transcription factor activity"/>
    <property type="evidence" value="ECO:0007669"/>
    <property type="project" value="InterPro"/>
</dbReference>
<name>A0A0W0SR83_9GAMM</name>
<keyword evidence="1" id="KW-0805">Transcription regulation</keyword>
<comment type="caution">
    <text evidence="5">The sequence shown here is derived from an EMBL/GenBank/DDBJ whole genome shotgun (WGS) entry which is preliminary data.</text>
</comment>
<dbReference type="PATRIC" id="fig|1212489.4.peg.2380"/>
<evidence type="ECO:0000313" key="6">
    <source>
        <dbReference type="Proteomes" id="UP000054736"/>
    </source>
</evidence>
<proteinExistence type="predicted"/>
<dbReference type="InterPro" id="IPR010499">
    <property type="entry name" value="AraC_E-bd"/>
</dbReference>
<dbReference type="InterPro" id="IPR050908">
    <property type="entry name" value="SmbC-like"/>
</dbReference>
<dbReference type="Proteomes" id="UP000054736">
    <property type="component" value="Unassembled WGS sequence"/>
</dbReference>
<feature type="domain" description="HTH araC/xylS-type" evidence="4">
    <location>
        <begin position="8"/>
        <end position="107"/>
    </location>
</feature>
<dbReference type="RefSeq" id="WP_058496521.1">
    <property type="nucleotide sequence ID" value="NZ_CAAAIU010000001.1"/>
</dbReference>
<organism evidence="5 6">
    <name type="scientific">Legionella drozanskii LLAP-1</name>
    <dbReference type="NCBI Taxonomy" id="1212489"/>
    <lineage>
        <taxon>Bacteria</taxon>
        <taxon>Pseudomonadati</taxon>
        <taxon>Pseudomonadota</taxon>
        <taxon>Gammaproteobacteria</taxon>
        <taxon>Legionellales</taxon>
        <taxon>Legionellaceae</taxon>
        <taxon>Legionella</taxon>
    </lineage>
</organism>
<dbReference type="SMART" id="SM00871">
    <property type="entry name" value="AraC_E_bind"/>
    <property type="match status" value="1"/>
</dbReference>
<evidence type="ECO:0000313" key="5">
    <source>
        <dbReference type="EMBL" id="KTC85930.1"/>
    </source>
</evidence>
<dbReference type="InterPro" id="IPR009057">
    <property type="entry name" value="Homeodomain-like_sf"/>
</dbReference>
<evidence type="ECO:0000256" key="2">
    <source>
        <dbReference type="ARBA" id="ARBA00023125"/>
    </source>
</evidence>
<dbReference type="Pfam" id="PF06445">
    <property type="entry name" value="GyrI-like"/>
    <property type="match status" value="1"/>
</dbReference>
<evidence type="ECO:0000259" key="4">
    <source>
        <dbReference type="PROSITE" id="PS01124"/>
    </source>
</evidence>